<feature type="region of interest" description="Disordered" evidence="3">
    <location>
        <begin position="685"/>
        <end position="704"/>
    </location>
</feature>
<dbReference type="Proteomes" id="UP001066276">
    <property type="component" value="Chromosome 7"/>
</dbReference>
<proteinExistence type="inferred from homology"/>
<evidence type="ECO:0000256" key="3">
    <source>
        <dbReference type="SAM" id="MobiDB-lite"/>
    </source>
</evidence>
<dbReference type="Pfam" id="PF04810">
    <property type="entry name" value="zf-Sec23_Sec24"/>
    <property type="match status" value="1"/>
</dbReference>
<evidence type="ECO:0000259" key="4">
    <source>
        <dbReference type="PROSITE" id="PS50234"/>
    </source>
</evidence>
<feature type="region of interest" description="Disordered" evidence="3">
    <location>
        <begin position="63"/>
        <end position="92"/>
    </location>
</feature>
<dbReference type="GO" id="GO:0000149">
    <property type="term" value="F:SNARE binding"/>
    <property type="evidence" value="ECO:0007669"/>
    <property type="project" value="TreeGrafter"/>
</dbReference>
<dbReference type="InterPro" id="IPR036174">
    <property type="entry name" value="Znf_Sec23_Sec24_sf"/>
</dbReference>
<protein>
    <recommendedName>
        <fullName evidence="4">VWFA domain-containing protein</fullName>
    </recommendedName>
</protein>
<feature type="region of interest" description="Disordered" evidence="3">
    <location>
        <begin position="156"/>
        <end position="189"/>
    </location>
</feature>
<dbReference type="GO" id="GO:0005829">
    <property type="term" value="C:cytosol"/>
    <property type="evidence" value="ECO:0007669"/>
    <property type="project" value="UniProtKB-SubCell"/>
</dbReference>
<dbReference type="InterPro" id="IPR002035">
    <property type="entry name" value="VWF_A"/>
</dbReference>
<dbReference type="AlphaFoldDB" id="A0AAV7PXK2"/>
<dbReference type="Pfam" id="PF04811">
    <property type="entry name" value="Sec23_trunk"/>
    <property type="match status" value="1"/>
</dbReference>
<dbReference type="EMBL" id="JANPWB010000011">
    <property type="protein sequence ID" value="KAJ1131710.1"/>
    <property type="molecule type" value="Genomic_DNA"/>
</dbReference>
<evidence type="ECO:0000313" key="6">
    <source>
        <dbReference type="Proteomes" id="UP001066276"/>
    </source>
</evidence>
<dbReference type="Gene3D" id="2.30.30.380">
    <property type="entry name" value="Zn-finger domain of Sec23/24"/>
    <property type="match status" value="1"/>
</dbReference>
<comment type="caution">
    <text evidence="5">The sequence shown here is derived from an EMBL/GenBank/DDBJ whole genome shotgun (WGS) entry which is preliminary data.</text>
</comment>
<dbReference type="Gene3D" id="3.40.50.410">
    <property type="entry name" value="von Willebrand factor, type A domain"/>
    <property type="match status" value="1"/>
</dbReference>
<feature type="compositionally biased region" description="Basic and acidic residues" evidence="3">
    <location>
        <begin position="82"/>
        <end position="92"/>
    </location>
</feature>
<dbReference type="SUPFAM" id="SSF82919">
    <property type="entry name" value="Zn-finger domain of Sec23/24"/>
    <property type="match status" value="1"/>
</dbReference>
<feature type="compositionally biased region" description="Basic and acidic residues" evidence="3">
    <location>
        <begin position="109"/>
        <end position="120"/>
    </location>
</feature>
<evidence type="ECO:0000256" key="2">
    <source>
        <dbReference type="ARBA" id="ARBA00008334"/>
    </source>
</evidence>
<comment type="similarity">
    <text evidence="2">Belongs to the SEC23/SEC24 family. SEC24 subfamily.</text>
</comment>
<dbReference type="InterPro" id="IPR050550">
    <property type="entry name" value="SEC23_SEC24_subfamily"/>
</dbReference>
<reference evidence="5" key="1">
    <citation type="journal article" date="2022" name="bioRxiv">
        <title>Sequencing and chromosome-scale assembly of the giantPleurodeles waltlgenome.</title>
        <authorList>
            <person name="Brown T."/>
            <person name="Elewa A."/>
            <person name="Iarovenko S."/>
            <person name="Subramanian E."/>
            <person name="Araus A.J."/>
            <person name="Petzold A."/>
            <person name="Susuki M."/>
            <person name="Suzuki K.-i.T."/>
            <person name="Hayashi T."/>
            <person name="Toyoda A."/>
            <person name="Oliveira C."/>
            <person name="Osipova E."/>
            <person name="Leigh N.D."/>
            <person name="Simon A."/>
            <person name="Yun M.H."/>
        </authorList>
    </citation>
    <scope>NUCLEOTIDE SEQUENCE</scope>
    <source>
        <strain evidence="5">20211129_DDA</strain>
        <tissue evidence="5">Liver</tissue>
    </source>
</reference>
<evidence type="ECO:0000256" key="1">
    <source>
        <dbReference type="ARBA" id="ARBA00004514"/>
    </source>
</evidence>
<dbReference type="InterPro" id="IPR006896">
    <property type="entry name" value="Sec23/24_trunk_dom"/>
</dbReference>
<dbReference type="PANTHER" id="PTHR13803:SF43">
    <property type="entry name" value="CIRCULARLY PERMUTATED RAS PROTEIN 1-LIKE"/>
    <property type="match status" value="1"/>
</dbReference>
<accession>A0AAV7PXK2</accession>
<keyword evidence="6" id="KW-1185">Reference proteome</keyword>
<dbReference type="PANTHER" id="PTHR13803">
    <property type="entry name" value="SEC24-RELATED PROTEIN"/>
    <property type="match status" value="1"/>
</dbReference>
<dbReference type="GO" id="GO:0006886">
    <property type="term" value="P:intracellular protein transport"/>
    <property type="evidence" value="ECO:0007669"/>
    <property type="project" value="InterPro"/>
</dbReference>
<dbReference type="GO" id="GO:0070971">
    <property type="term" value="C:endoplasmic reticulum exit site"/>
    <property type="evidence" value="ECO:0007669"/>
    <property type="project" value="TreeGrafter"/>
</dbReference>
<dbReference type="PROSITE" id="PS50234">
    <property type="entry name" value="VWFA"/>
    <property type="match status" value="1"/>
</dbReference>
<evidence type="ECO:0000313" key="5">
    <source>
        <dbReference type="EMBL" id="KAJ1131710.1"/>
    </source>
</evidence>
<dbReference type="GO" id="GO:0008270">
    <property type="term" value="F:zinc ion binding"/>
    <property type="evidence" value="ECO:0007669"/>
    <property type="project" value="InterPro"/>
</dbReference>
<dbReference type="SUPFAM" id="SSF53300">
    <property type="entry name" value="vWA-like"/>
    <property type="match status" value="1"/>
</dbReference>
<name>A0AAV7PXK2_PLEWA</name>
<feature type="domain" description="VWFA" evidence="4">
    <location>
        <begin position="285"/>
        <end position="522"/>
    </location>
</feature>
<organism evidence="5 6">
    <name type="scientific">Pleurodeles waltl</name>
    <name type="common">Iberian ribbed newt</name>
    <dbReference type="NCBI Taxonomy" id="8319"/>
    <lineage>
        <taxon>Eukaryota</taxon>
        <taxon>Metazoa</taxon>
        <taxon>Chordata</taxon>
        <taxon>Craniata</taxon>
        <taxon>Vertebrata</taxon>
        <taxon>Euteleostomi</taxon>
        <taxon>Amphibia</taxon>
        <taxon>Batrachia</taxon>
        <taxon>Caudata</taxon>
        <taxon>Salamandroidea</taxon>
        <taxon>Salamandridae</taxon>
        <taxon>Pleurodelinae</taxon>
        <taxon>Pleurodeles</taxon>
    </lineage>
</organism>
<gene>
    <name evidence="5" type="ORF">NDU88_010044</name>
</gene>
<dbReference type="InterPro" id="IPR006895">
    <property type="entry name" value="Znf_Sec23_Sec24"/>
</dbReference>
<comment type="subcellular location">
    <subcellularLocation>
        <location evidence="1">Cytoplasm</location>
        <location evidence="1">Cytosol</location>
    </subcellularLocation>
</comment>
<feature type="region of interest" description="Disordered" evidence="3">
    <location>
        <begin position="106"/>
        <end position="142"/>
    </location>
</feature>
<dbReference type="GO" id="GO:0030127">
    <property type="term" value="C:COPII vesicle coat"/>
    <property type="evidence" value="ECO:0007669"/>
    <property type="project" value="InterPro"/>
</dbReference>
<dbReference type="GO" id="GO:0090110">
    <property type="term" value="P:COPII-coated vesicle cargo loading"/>
    <property type="evidence" value="ECO:0007669"/>
    <property type="project" value="TreeGrafter"/>
</dbReference>
<sequence>MEFCCRYFYIPNKGPRTPNIAPTNDKSAQRESTKVYGLYDNDGIESEGAAGLPPAFQKEINDQEFKEHLTPKLASRPTQPGEKGRSPETHLPLDDHEYLEVLPSFNDTSADHGRYSEFPHPRAPPPVPRRTHLKPLSHPSDDHEYLEVLPSFNDTSADHSRYSEFPHPQAPPPVPRRTHLKPLSHPSAPPPEHLQVNCNIVLFNVSKLVDVTGQSVTEGPIFCQQCTAALSATTQVDDQEFWHCDFCGTSTPVERGCVAPNPGDDNLYMGFPDQDGNLSNMDDPVLVFCIDTSGSMCVTSKQEDDEDHEGHYTTRMQEVKSGLLRCLAFLKQRYPSTRVALVTFSDQVLLYGDGMQEPQKLQDCELLDQDYLRSQGQQQPLPHRLTDSLEYLEATVQRLEETGATALGPAALVSIAIASLKPGSKVIICTDGKANTDLGNLEDCKEDILRQYAKLFYTDLAEFALMHSVVVSVLTIEGTDCSLLELGQLASKTGGKVNIVPPKHLYNEFQSIVETEVIATNVKLKIFLPLSMFFLYEERTLPILDRPLGSISGDTELTFEFSTHESKHLEILRYSELPFQAQLSFTMADGQPVVRILSQKRPVTNDSSAALDTIDVAVLQTHSAQVSARLAMEGRVEEARDLALAQKQLIEQVMSTHTDVDRDDAYEEWESAMAPIYEDLEAYRAKGKASSRDPQDDPTAGSKTFSDEMASMMFHLKHAKQQLLRKLKPTHAV</sequence>
<dbReference type="InterPro" id="IPR036465">
    <property type="entry name" value="vWFA_dom_sf"/>
</dbReference>